<reference evidence="5" key="1">
    <citation type="journal article" date="2014" name="Front. Microbiol.">
        <title>High frequency of phylogenetically diverse reductive dehalogenase-homologous genes in deep subseafloor sedimentary metagenomes.</title>
        <authorList>
            <person name="Kawai M."/>
            <person name="Futagami T."/>
            <person name="Toyoda A."/>
            <person name="Takaki Y."/>
            <person name="Nishi S."/>
            <person name="Hori S."/>
            <person name="Arai W."/>
            <person name="Tsubouchi T."/>
            <person name="Morono Y."/>
            <person name="Uchiyama I."/>
            <person name="Ito T."/>
            <person name="Fujiyama A."/>
            <person name="Inagaki F."/>
            <person name="Takami H."/>
        </authorList>
    </citation>
    <scope>NUCLEOTIDE SEQUENCE</scope>
    <source>
        <strain evidence="5">Expedition CK06-06</strain>
    </source>
</reference>
<keyword evidence="2" id="KW-0663">Pyridoxal phosphate</keyword>
<evidence type="ECO:0000256" key="3">
    <source>
        <dbReference type="ARBA" id="ARBA00023235"/>
    </source>
</evidence>
<dbReference type="InterPro" id="IPR000821">
    <property type="entry name" value="Ala_racemase"/>
</dbReference>
<dbReference type="PRINTS" id="PR00992">
    <property type="entry name" value="ALARACEMASE"/>
</dbReference>
<dbReference type="PANTHER" id="PTHR30511:SF0">
    <property type="entry name" value="ALANINE RACEMASE, CATABOLIC-RELATED"/>
    <property type="match status" value="1"/>
</dbReference>
<dbReference type="GO" id="GO:0030170">
    <property type="term" value="F:pyridoxal phosphate binding"/>
    <property type="evidence" value="ECO:0007669"/>
    <property type="project" value="TreeGrafter"/>
</dbReference>
<evidence type="ECO:0000256" key="2">
    <source>
        <dbReference type="ARBA" id="ARBA00022898"/>
    </source>
</evidence>
<dbReference type="InterPro" id="IPR011079">
    <property type="entry name" value="Ala_racemase_C"/>
</dbReference>
<dbReference type="GO" id="GO:0005829">
    <property type="term" value="C:cytosol"/>
    <property type="evidence" value="ECO:0007669"/>
    <property type="project" value="TreeGrafter"/>
</dbReference>
<comment type="cofactor">
    <cofactor evidence="1">
        <name>pyridoxal 5'-phosphate</name>
        <dbReference type="ChEBI" id="CHEBI:597326"/>
    </cofactor>
</comment>
<organism evidence="5">
    <name type="scientific">marine sediment metagenome</name>
    <dbReference type="NCBI Taxonomy" id="412755"/>
    <lineage>
        <taxon>unclassified sequences</taxon>
        <taxon>metagenomes</taxon>
        <taxon>ecological metagenomes</taxon>
    </lineage>
</organism>
<dbReference type="SUPFAM" id="SSF50621">
    <property type="entry name" value="Alanine racemase C-terminal domain-like"/>
    <property type="match status" value="1"/>
</dbReference>
<dbReference type="AlphaFoldDB" id="X1J7K6"/>
<gene>
    <name evidence="5" type="ORF">S03H2_47793</name>
</gene>
<evidence type="ECO:0000256" key="1">
    <source>
        <dbReference type="ARBA" id="ARBA00001933"/>
    </source>
</evidence>
<feature type="domain" description="Alanine racemase C-terminal" evidence="4">
    <location>
        <begin position="1"/>
        <end position="89"/>
    </location>
</feature>
<name>X1J7K6_9ZZZZ</name>
<dbReference type="GO" id="GO:0008784">
    <property type="term" value="F:alanine racemase activity"/>
    <property type="evidence" value="ECO:0007669"/>
    <property type="project" value="InterPro"/>
</dbReference>
<evidence type="ECO:0000313" key="5">
    <source>
        <dbReference type="EMBL" id="GAH74334.1"/>
    </source>
</evidence>
<feature type="non-terminal residue" evidence="5">
    <location>
        <position position="1"/>
    </location>
</feature>
<comment type="caution">
    <text evidence="5">The sequence shown here is derived from an EMBL/GenBank/DDBJ whole genome shotgun (WGS) entry which is preliminary data.</text>
</comment>
<sequence>YRHGLPRILSNQGEVLIRGRRAPIVGTICMDQMMVDVGGVREVTVGDVATIYGEDGDERIGVEEMSQKAQTIPYELLCALDKRIPRGYLPR</sequence>
<evidence type="ECO:0000259" key="4">
    <source>
        <dbReference type="SMART" id="SM01005"/>
    </source>
</evidence>
<protein>
    <recommendedName>
        <fullName evidence="4">Alanine racemase C-terminal domain-containing protein</fullName>
    </recommendedName>
</protein>
<keyword evidence="3" id="KW-0413">Isomerase</keyword>
<dbReference type="InterPro" id="IPR009006">
    <property type="entry name" value="Ala_racemase/Decarboxylase_C"/>
</dbReference>
<accession>X1J7K6</accession>
<dbReference type="Pfam" id="PF00842">
    <property type="entry name" value="Ala_racemase_C"/>
    <property type="match status" value="1"/>
</dbReference>
<proteinExistence type="predicted"/>
<dbReference type="SMART" id="SM01005">
    <property type="entry name" value="Ala_racemase_C"/>
    <property type="match status" value="1"/>
</dbReference>
<dbReference type="GO" id="GO:0030632">
    <property type="term" value="P:D-alanine biosynthetic process"/>
    <property type="evidence" value="ECO:0007669"/>
    <property type="project" value="TreeGrafter"/>
</dbReference>
<dbReference type="Gene3D" id="2.40.37.10">
    <property type="entry name" value="Lyase, Ornithine Decarboxylase, Chain A, domain 1"/>
    <property type="match status" value="1"/>
</dbReference>
<dbReference type="PANTHER" id="PTHR30511">
    <property type="entry name" value="ALANINE RACEMASE"/>
    <property type="match status" value="1"/>
</dbReference>
<dbReference type="EMBL" id="BARU01030086">
    <property type="protein sequence ID" value="GAH74334.1"/>
    <property type="molecule type" value="Genomic_DNA"/>
</dbReference>